<feature type="signal peptide" evidence="5">
    <location>
        <begin position="1"/>
        <end position="24"/>
    </location>
</feature>
<dbReference type="PANTHER" id="PTHR30483">
    <property type="entry name" value="LEUCINE-SPECIFIC-BINDING PROTEIN"/>
    <property type="match status" value="1"/>
</dbReference>
<dbReference type="InterPro" id="IPR028081">
    <property type="entry name" value="Leu-bd"/>
</dbReference>
<name>A0ABX0V6L5_9HYPH</name>
<evidence type="ECO:0000256" key="4">
    <source>
        <dbReference type="ARBA" id="ARBA00022970"/>
    </source>
</evidence>
<dbReference type="Proteomes" id="UP001429580">
    <property type="component" value="Unassembled WGS sequence"/>
</dbReference>
<comment type="similarity">
    <text evidence="1">Belongs to the leucine-binding protein family.</text>
</comment>
<dbReference type="Gene3D" id="3.40.50.2300">
    <property type="match status" value="2"/>
</dbReference>
<accession>A0ABX0V6L5</accession>
<evidence type="ECO:0000313" key="7">
    <source>
        <dbReference type="EMBL" id="NIJ58776.1"/>
    </source>
</evidence>
<feature type="domain" description="Leucine-binding protein" evidence="6">
    <location>
        <begin position="32"/>
        <end position="365"/>
    </location>
</feature>
<reference evidence="7 8" key="1">
    <citation type="submission" date="2020-03" db="EMBL/GenBank/DDBJ databases">
        <title>Genomic Encyclopedia of Type Strains, Phase IV (KMG-IV): sequencing the most valuable type-strain genomes for metagenomic binning, comparative biology and taxonomic classification.</title>
        <authorList>
            <person name="Goeker M."/>
        </authorList>
    </citation>
    <scope>NUCLEOTIDE SEQUENCE [LARGE SCALE GENOMIC DNA]</scope>
    <source>
        <strain evidence="7 8">DSM 103870</strain>
    </source>
</reference>
<dbReference type="Pfam" id="PF13458">
    <property type="entry name" value="Peripla_BP_6"/>
    <property type="match status" value="1"/>
</dbReference>
<keyword evidence="3 5" id="KW-0732">Signal</keyword>
<keyword evidence="2" id="KW-0813">Transport</keyword>
<sequence>MKNSICRAAMVFTLALWPLGHALADSIRIGEMSSYSANPQSTDAYRKGWELAVKEINAAGGVLGKPLEVISRDDTGKPDAGLRAAQELVTNEKVALLTGTYLSHVAVAVADFANTNKIFFLVGQPQSDALVWERGNRYTFRLFNSNRSQVLALAKMAAELPAKRWATIAPNYEFGQSAVAGFRQELQRLRPDVEFVNEQWPALGKLEAGATVQAMIAARPDAVFNATFGADLAKFVREGNMRGLFEGREVFSVLTGLPEYLEPLGNEAPAGWIVTGYPAEQVDTPAHKAFRDAYEKAYGLSPKVGSLIGYSEMQAIKAIIEKAGSTDTEALIAAARGVKFETPVGPLTFRPQDHQSTFGFFIGKLAVENGKGKMVDWKFYDGADYQLPDDVVKTLRPHAATQ</sequence>
<dbReference type="PRINTS" id="PR00337">
    <property type="entry name" value="LEUILEVALBP"/>
</dbReference>
<dbReference type="EMBL" id="JAASQI010000006">
    <property type="protein sequence ID" value="NIJ58776.1"/>
    <property type="molecule type" value="Genomic_DNA"/>
</dbReference>
<gene>
    <name evidence="7" type="ORF">FHS82_002631</name>
</gene>
<dbReference type="CDD" id="cd06330">
    <property type="entry name" value="PBP1_As_SBP-like"/>
    <property type="match status" value="1"/>
</dbReference>
<evidence type="ECO:0000313" key="8">
    <source>
        <dbReference type="Proteomes" id="UP001429580"/>
    </source>
</evidence>
<dbReference type="RefSeq" id="WP_166953524.1">
    <property type="nucleotide sequence ID" value="NZ_JAASQI010000006.1"/>
</dbReference>
<comment type="caution">
    <text evidence="7">The sequence shown here is derived from an EMBL/GenBank/DDBJ whole genome shotgun (WGS) entry which is preliminary data.</text>
</comment>
<evidence type="ECO:0000256" key="1">
    <source>
        <dbReference type="ARBA" id="ARBA00010062"/>
    </source>
</evidence>
<evidence type="ECO:0000256" key="3">
    <source>
        <dbReference type="ARBA" id="ARBA00022729"/>
    </source>
</evidence>
<protein>
    <submittedName>
        <fullName evidence="7">Branched-chain amino acid transport system substrate-binding protein</fullName>
    </submittedName>
</protein>
<evidence type="ECO:0000259" key="6">
    <source>
        <dbReference type="Pfam" id="PF13458"/>
    </source>
</evidence>
<organism evidence="7 8">
    <name type="scientific">Pseudochelatococcus lubricantis</name>
    <dbReference type="NCBI Taxonomy" id="1538102"/>
    <lineage>
        <taxon>Bacteria</taxon>
        <taxon>Pseudomonadati</taxon>
        <taxon>Pseudomonadota</taxon>
        <taxon>Alphaproteobacteria</taxon>
        <taxon>Hyphomicrobiales</taxon>
        <taxon>Chelatococcaceae</taxon>
        <taxon>Pseudochelatococcus</taxon>
    </lineage>
</organism>
<dbReference type="PANTHER" id="PTHR30483:SF37">
    <property type="entry name" value="ABC TRANSPORTER SUBSTRATE-BINDING PROTEIN"/>
    <property type="match status" value="1"/>
</dbReference>
<dbReference type="InterPro" id="IPR000709">
    <property type="entry name" value="Leu_Ile_Val-bd"/>
</dbReference>
<keyword evidence="4" id="KW-0029">Amino-acid transport</keyword>
<feature type="chain" id="PRO_5046639265" evidence="5">
    <location>
        <begin position="25"/>
        <end position="402"/>
    </location>
</feature>
<dbReference type="InterPro" id="IPR051010">
    <property type="entry name" value="BCAA_transport"/>
</dbReference>
<evidence type="ECO:0000256" key="2">
    <source>
        <dbReference type="ARBA" id="ARBA00022448"/>
    </source>
</evidence>
<evidence type="ECO:0000256" key="5">
    <source>
        <dbReference type="SAM" id="SignalP"/>
    </source>
</evidence>
<dbReference type="InterPro" id="IPR028082">
    <property type="entry name" value="Peripla_BP_I"/>
</dbReference>
<keyword evidence="8" id="KW-1185">Reference proteome</keyword>
<dbReference type="SUPFAM" id="SSF53822">
    <property type="entry name" value="Periplasmic binding protein-like I"/>
    <property type="match status" value="1"/>
</dbReference>
<proteinExistence type="inferred from homology"/>